<dbReference type="RefSeq" id="WP_208314388.1">
    <property type="nucleotide sequence ID" value="NZ_JAELYA010000005.1"/>
</dbReference>
<evidence type="ECO:0008006" key="4">
    <source>
        <dbReference type="Google" id="ProtNLM"/>
    </source>
</evidence>
<reference evidence="2 3" key="1">
    <citation type="submission" date="2020-12" db="EMBL/GenBank/DDBJ databases">
        <title>Pseudomonas schmalbachii sp. nov. isolated from millipede gut.</title>
        <authorList>
            <person name="Shelomi M."/>
        </authorList>
    </citation>
    <scope>NUCLEOTIDE SEQUENCE [LARGE SCALE GENOMIC DNA]</scope>
    <source>
        <strain evidence="2 3">Milli4</strain>
    </source>
</reference>
<keyword evidence="3" id="KW-1185">Reference proteome</keyword>
<gene>
    <name evidence="2" type="ORF">JFY56_13965</name>
</gene>
<accession>A0ABS3TRP0</accession>
<feature type="signal peptide" evidence="1">
    <location>
        <begin position="1"/>
        <end position="25"/>
    </location>
</feature>
<organism evidence="2 3">
    <name type="scientific">Pseudomonas schmalbachii</name>
    <dbReference type="NCBI Taxonomy" id="2816993"/>
    <lineage>
        <taxon>Bacteria</taxon>
        <taxon>Pseudomonadati</taxon>
        <taxon>Pseudomonadota</taxon>
        <taxon>Gammaproteobacteria</taxon>
        <taxon>Pseudomonadales</taxon>
        <taxon>Pseudomonadaceae</taxon>
        <taxon>Pseudomonas</taxon>
    </lineage>
</organism>
<name>A0ABS3TRP0_9PSED</name>
<proteinExistence type="predicted"/>
<dbReference type="EMBL" id="JAELYA010000005">
    <property type="protein sequence ID" value="MBO3276336.1"/>
    <property type="molecule type" value="Genomic_DNA"/>
</dbReference>
<dbReference type="PROSITE" id="PS51257">
    <property type="entry name" value="PROKAR_LIPOPROTEIN"/>
    <property type="match status" value="1"/>
</dbReference>
<dbReference type="Proteomes" id="UP000669060">
    <property type="component" value="Unassembled WGS sequence"/>
</dbReference>
<keyword evidence="1" id="KW-0732">Signal</keyword>
<evidence type="ECO:0000313" key="3">
    <source>
        <dbReference type="Proteomes" id="UP000669060"/>
    </source>
</evidence>
<evidence type="ECO:0000313" key="2">
    <source>
        <dbReference type="EMBL" id="MBO3276336.1"/>
    </source>
</evidence>
<comment type="caution">
    <text evidence="2">The sequence shown here is derived from an EMBL/GenBank/DDBJ whole genome shotgun (WGS) entry which is preliminary data.</text>
</comment>
<sequence>MKLSRNSYKPALVLLLLISSCSRIPNTVEAEAAIIEFHTRLNSEEFIAIYESSAKATRTNTKRTDVENLLKSIRTNLGKVINSRKEKTILSHSMDSPSKTTLIYKTEFEHGSGYEKFEVINEDGRPAIFFYFLESADLMRKLTSQEQPKR</sequence>
<protein>
    <recommendedName>
        <fullName evidence="4">DUF3887 domain-containing protein</fullName>
    </recommendedName>
</protein>
<feature type="chain" id="PRO_5047015412" description="DUF3887 domain-containing protein" evidence="1">
    <location>
        <begin position="26"/>
        <end position="150"/>
    </location>
</feature>
<evidence type="ECO:0000256" key="1">
    <source>
        <dbReference type="SAM" id="SignalP"/>
    </source>
</evidence>